<evidence type="ECO:0000259" key="7">
    <source>
        <dbReference type="Pfam" id="PF14322"/>
    </source>
</evidence>
<evidence type="ECO:0000256" key="2">
    <source>
        <dbReference type="ARBA" id="ARBA00006275"/>
    </source>
</evidence>
<feature type="domain" description="RagB/SusD" evidence="6">
    <location>
        <begin position="297"/>
        <end position="556"/>
    </location>
</feature>
<comment type="subcellular location">
    <subcellularLocation>
        <location evidence="1">Cell outer membrane</location>
    </subcellularLocation>
</comment>
<dbReference type="PROSITE" id="PS51257">
    <property type="entry name" value="PROKAR_LIPOPROTEIN"/>
    <property type="match status" value="1"/>
</dbReference>
<keyword evidence="5" id="KW-0998">Cell outer membrane</keyword>
<evidence type="ECO:0000259" key="6">
    <source>
        <dbReference type="Pfam" id="PF07980"/>
    </source>
</evidence>
<dbReference type="EMBL" id="JABANE010000010">
    <property type="protein sequence ID" value="NME67424.1"/>
    <property type="molecule type" value="Genomic_DNA"/>
</dbReference>
<dbReference type="RefSeq" id="WP_169655761.1">
    <property type="nucleotide sequence ID" value="NZ_JABANE010000010.1"/>
</dbReference>
<dbReference type="AlphaFoldDB" id="A0A7X9P2F5"/>
<organism evidence="8 9">
    <name type="scientific">Flammeovirga aprica JL-4</name>
    <dbReference type="NCBI Taxonomy" id="694437"/>
    <lineage>
        <taxon>Bacteria</taxon>
        <taxon>Pseudomonadati</taxon>
        <taxon>Bacteroidota</taxon>
        <taxon>Cytophagia</taxon>
        <taxon>Cytophagales</taxon>
        <taxon>Flammeovirgaceae</taxon>
        <taxon>Flammeovirga</taxon>
    </lineage>
</organism>
<evidence type="ECO:0000256" key="4">
    <source>
        <dbReference type="ARBA" id="ARBA00023136"/>
    </source>
</evidence>
<keyword evidence="3" id="KW-0732">Signal</keyword>
<comment type="similarity">
    <text evidence="2">Belongs to the SusD family.</text>
</comment>
<dbReference type="SUPFAM" id="SSF48452">
    <property type="entry name" value="TPR-like"/>
    <property type="match status" value="1"/>
</dbReference>
<dbReference type="Pfam" id="PF14322">
    <property type="entry name" value="SusD-like_3"/>
    <property type="match status" value="1"/>
</dbReference>
<keyword evidence="9" id="KW-1185">Reference proteome</keyword>
<dbReference type="Pfam" id="PF07980">
    <property type="entry name" value="SusD_RagB"/>
    <property type="match status" value="1"/>
</dbReference>
<evidence type="ECO:0000313" key="8">
    <source>
        <dbReference type="EMBL" id="NME67424.1"/>
    </source>
</evidence>
<reference evidence="8 9" key="1">
    <citation type="submission" date="2020-04" db="EMBL/GenBank/DDBJ databases">
        <title>Flammeovirga sp. SR4, a novel species isolated from seawater.</title>
        <authorList>
            <person name="Wang X."/>
        </authorList>
    </citation>
    <scope>NUCLEOTIDE SEQUENCE [LARGE SCALE GENOMIC DNA]</scope>
    <source>
        <strain evidence="8 9">ATCC 23126</strain>
    </source>
</reference>
<evidence type="ECO:0000256" key="3">
    <source>
        <dbReference type="ARBA" id="ARBA00022729"/>
    </source>
</evidence>
<gene>
    <name evidence="8" type="ORF">HHU12_05555</name>
</gene>
<protein>
    <submittedName>
        <fullName evidence="8">RagB/SusD family nutrient uptake outer membrane protein</fullName>
    </submittedName>
</protein>
<dbReference type="InterPro" id="IPR011990">
    <property type="entry name" value="TPR-like_helical_dom_sf"/>
</dbReference>
<dbReference type="InterPro" id="IPR012944">
    <property type="entry name" value="SusD_RagB_dom"/>
</dbReference>
<name>A0A7X9P2F5_9BACT</name>
<feature type="domain" description="SusD-like N-terminal" evidence="7">
    <location>
        <begin position="87"/>
        <end position="223"/>
    </location>
</feature>
<accession>A0A7X9P2F5</accession>
<comment type="caution">
    <text evidence="8">The sequence shown here is derived from an EMBL/GenBank/DDBJ whole genome shotgun (WGS) entry which is preliminary data.</text>
</comment>
<dbReference type="InterPro" id="IPR033985">
    <property type="entry name" value="SusD-like_N"/>
</dbReference>
<dbReference type="Proteomes" id="UP000576082">
    <property type="component" value="Unassembled WGS sequence"/>
</dbReference>
<dbReference type="Gene3D" id="1.25.40.390">
    <property type="match status" value="1"/>
</dbReference>
<keyword evidence="4" id="KW-0472">Membrane</keyword>
<dbReference type="GO" id="GO:0009279">
    <property type="term" value="C:cell outer membrane"/>
    <property type="evidence" value="ECO:0007669"/>
    <property type="project" value="UniProtKB-SubCell"/>
</dbReference>
<evidence type="ECO:0000313" key="9">
    <source>
        <dbReference type="Proteomes" id="UP000576082"/>
    </source>
</evidence>
<sequence>MKFNYKKGIISAFLISSLFSCGEKFLEHDNLTEQATTSYYRNAKEINEALTAGYSCLTVNGGRNNATLISTIMSDDCFGGGGPDDLDVQAMDNFQNNAEDKYLEIWEVTYKGIFRVNTILDRFEDAEFESVEIKNQLKGEAHFLRAFFYFRMAKLFGGVPLVTSPEPLNLPKASSEELYAQIASDMKLAIELLPAQSFNQISVSTIGHATKWAAEGLMARIFLFYTGKYNKSALPLIDGGEITETQVKTWIDDCVKNSGHDLNDDFRNNWPYAYAKDDYTWANNNGLNWVDDALGNKEVVFSIKYSVFGANDGTDALSYSNQMVLYMAMRGQGDACLPFGNGWGWGTVNPELVAVYEDGDPRKDGSIIHVDNPEEEIADDYTWGQWDCYHETGYWNKKYTPIIVNTVSEDGSSAIKGMYYDIYGNPDDFQTWNIQDEVVLRFSDVLLMAAELGVDASANLNRVRSRVGLGTVDPSLENIKLERRRELAFEGVRYYDLLRWGDAGQAINSANGMTVKNATVDTPYEISFRPETNGFLPIPESQIRLSAGVLTQNEGW</sequence>
<evidence type="ECO:0000256" key="1">
    <source>
        <dbReference type="ARBA" id="ARBA00004442"/>
    </source>
</evidence>
<evidence type="ECO:0000256" key="5">
    <source>
        <dbReference type="ARBA" id="ARBA00023237"/>
    </source>
</evidence>
<proteinExistence type="inferred from homology"/>